<protein>
    <submittedName>
        <fullName evidence="1">Uncharacterized protein</fullName>
    </submittedName>
</protein>
<accession>A0ABM8DJL7</accession>
<gene>
    <name evidence="1" type="ORF">BOFE_03120</name>
</gene>
<sequence length="616" mass="71540">MEEVWALPVCCNIKNSIIEDFKILDKYKDQVFNISYKDDITLKFIDVVDFNEFDLKLFDNKINFEGQIPLVLYSDNLNSLVEAEASVIFELKTIEQNDVCSDSGLKELGEFKTYNSYYEFSDFLSYCSDVILVKVYFKDDSLVIDADLDNIALVKQIISDNFCIAKDKIIINPINNSCVSVLFSVSFNAILQGIIIAKKLGLKVNVLYYRRHFLMAQSLSLKFSAVNCLSSENKLDKIILDLEINRPLNFLYKFYFNYLRRIFDNLFFNVCVHFNFISTTSNAVFFYDNYFLFGIAVYNFIYSNFYNLAVSLSIEPLSYLLSYVKSEYNIFFKFFKEMDLKNSIMRKSSSISLKNEYNIFDVRRKGIGFAFLNLDFNLDFDLLGGNQTVSMSLHKDKLDVFIPYKIMDINLMNYLRNTLARTFKLSYNNVNFIVSDVFIDDVGFYSTLIKESYIIERKVLAIKDVLIMMIGENFKGEYPVIAGQDFVIDIDKKFNVACSLEIDIEVYSFNIVFSRVNFFVENGKFDKLRINNKRIFSIFSLAVDYVFGNITCDIVDSVDLEFIEDGEFVFSFRILFIASVSAIRTALIQAFDFNICKTPIDLKDILDNWSVRVDTN</sequence>
<keyword evidence="2" id="KW-1185">Reference proteome</keyword>
<evidence type="ECO:0000313" key="1">
    <source>
        <dbReference type="EMBL" id="BDU62772.1"/>
    </source>
</evidence>
<reference evidence="1 2" key="1">
    <citation type="submission" date="2022-11" db="EMBL/GenBank/DDBJ databases">
        <title>Genome sequence of clinical isolate of the human pathogenic Borrelia fainii.</title>
        <authorList>
            <person name="Itokawa K."/>
            <person name="Sato K."/>
            <person name="Qiu Y."/>
        </authorList>
    </citation>
    <scope>NUCLEOTIDE SEQUENCE [LARGE SCALE GENOMIC DNA]</scope>
    <source>
        <strain evidence="1 2">Qtaro</strain>
    </source>
</reference>
<evidence type="ECO:0000313" key="2">
    <source>
        <dbReference type="Proteomes" id="UP001317516"/>
    </source>
</evidence>
<name>A0ABM8DJL7_9SPIR</name>
<proteinExistence type="predicted"/>
<dbReference type="Proteomes" id="UP001317516">
    <property type="component" value="Chromosome"/>
</dbReference>
<dbReference type="EMBL" id="AP027070">
    <property type="protein sequence ID" value="BDU62772.1"/>
    <property type="molecule type" value="Genomic_DNA"/>
</dbReference>
<organism evidence="1 2">
    <name type="scientific">Candidatus Borrelia fainii</name>
    <dbReference type="NCBI Taxonomy" id="2518322"/>
    <lineage>
        <taxon>Bacteria</taxon>
        <taxon>Pseudomonadati</taxon>
        <taxon>Spirochaetota</taxon>
        <taxon>Spirochaetia</taxon>
        <taxon>Spirochaetales</taxon>
        <taxon>Borreliaceae</taxon>
        <taxon>Borrelia</taxon>
    </lineage>
</organism>